<accession>A0A6J4JPV0</accession>
<sequence length="38" mass="3816">VAAGGGAEPRRERPLLAGVSPEPPQPVPTPPEVSTADL</sequence>
<evidence type="ECO:0000313" key="2">
    <source>
        <dbReference type="EMBL" id="CAA9284302.1"/>
    </source>
</evidence>
<feature type="non-terminal residue" evidence="2">
    <location>
        <position position="1"/>
    </location>
</feature>
<reference evidence="2" key="1">
    <citation type="submission" date="2020-02" db="EMBL/GenBank/DDBJ databases">
        <authorList>
            <person name="Meier V. D."/>
        </authorList>
    </citation>
    <scope>NUCLEOTIDE SEQUENCE</scope>
    <source>
        <strain evidence="2">AVDCRST_MAG48</strain>
    </source>
</reference>
<dbReference type="AlphaFoldDB" id="A0A6J4JPV0"/>
<dbReference type="EMBL" id="CADCTS010000001">
    <property type="protein sequence ID" value="CAA9284302.1"/>
    <property type="molecule type" value="Genomic_DNA"/>
</dbReference>
<feature type="region of interest" description="Disordered" evidence="1">
    <location>
        <begin position="1"/>
        <end position="38"/>
    </location>
</feature>
<evidence type="ECO:0000256" key="1">
    <source>
        <dbReference type="SAM" id="MobiDB-lite"/>
    </source>
</evidence>
<feature type="non-terminal residue" evidence="2">
    <location>
        <position position="38"/>
    </location>
</feature>
<gene>
    <name evidence="2" type="ORF">AVDCRST_MAG48-6</name>
</gene>
<name>A0A6J4JPV0_9ACTN</name>
<protein>
    <submittedName>
        <fullName evidence="2">Uncharacterized protein</fullName>
    </submittedName>
</protein>
<organism evidence="2">
    <name type="scientific">uncultured Friedmanniella sp</name>
    <dbReference type="NCBI Taxonomy" id="335381"/>
    <lineage>
        <taxon>Bacteria</taxon>
        <taxon>Bacillati</taxon>
        <taxon>Actinomycetota</taxon>
        <taxon>Actinomycetes</taxon>
        <taxon>Propionibacteriales</taxon>
        <taxon>Nocardioidaceae</taxon>
        <taxon>Friedmanniella</taxon>
        <taxon>environmental samples</taxon>
    </lineage>
</organism>
<feature type="compositionally biased region" description="Pro residues" evidence="1">
    <location>
        <begin position="21"/>
        <end position="31"/>
    </location>
</feature>
<proteinExistence type="predicted"/>